<evidence type="ECO:0008006" key="3">
    <source>
        <dbReference type="Google" id="ProtNLM"/>
    </source>
</evidence>
<keyword evidence="2" id="KW-1185">Reference proteome</keyword>
<evidence type="ECO:0000313" key="1">
    <source>
        <dbReference type="EMBL" id="MCS0584603.1"/>
    </source>
</evidence>
<comment type="caution">
    <text evidence="1">The sequence shown here is derived from an EMBL/GenBank/DDBJ whole genome shotgun (WGS) entry which is preliminary data.</text>
</comment>
<gene>
    <name evidence="1" type="ORF">NX784_23750</name>
</gene>
<evidence type="ECO:0000313" key="2">
    <source>
        <dbReference type="Proteomes" id="UP001204151"/>
    </source>
</evidence>
<reference evidence="1 2" key="1">
    <citation type="submission" date="2022-08" db="EMBL/GenBank/DDBJ databases">
        <title>Reclassification of Massilia species as members of the genera Telluria, Duganella, Pseudoduganella, Mokoshia gen. nov. and Zemynaea gen. nov. using orthogonal and non-orthogonal genome-based approaches.</title>
        <authorList>
            <person name="Bowman J.P."/>
        </authorList>
    </citation>
    <scope>NUCLEOTIDE SEQUENCE [LARGE SCALE GENOMIC DNA]</scope>
    <source>
        <strain evidence="1 2">JCM 31316</strain>
    </source>
</reference>
<accession>A0ABT1ZXD9</accession>
<protein>
    <recommendedName>
        <fullName evidence="3">HEAT repeat protein</fullName>
    </recommendedName>
</protein>
<dbReference type="RefSeq" id="WP_258819155.1">
    <property type="nucleotide sequence ID" value="NZ_JANUGW010000023.1"/>
</dbReference>
<sequence>MSIFEKIQSWLAPLRPEPDAAPAESPAPVPPSQASYIADIIAEVRQRNDADALAADMGHYSGYVREAALKRANVLRAPALLPAVVERLNDWVPQVRARAQALVLDWLPTLDPDAALRLLGALQHLRDARRSDHASWLGEVERIVVAQVGAGPIVDGVANPDVAVARTCFRLVEEHALADPATRVRLGLAHGTDIVLVRKAAEALVLLDGPERDAMGRLALRSHFGIVRAIALRPLLADEVEGCEGLAVDMLADPHVWVRLVASTFLERRGIDSAWLYAARLSAPDSSNTVLRACLMGLAETGTRTHLDLVRRMTAHPSARVRVNAFAAWLHLAPEDKDDIARHILADGARRVRHLVMSMHRKHGAFVPVDDALALLREHGDVELMLRYAEHEPWRWLQLIFELEPASHADAGIRAHLRDQLIGWIDAARRSSKRPTPAQRALFAEPATQAVLHALLGHDPMRAAALAFEFRAM</sequence>
<proteinExistence type="predicted"/>
<dbReference type="EMBL" id="JANUGW010000023">
    <property type="protein sequence ID" value="MCS0584603.1"/>
    <property type="molecule type" value="Genomic_DNA"/>
</dbReference>
<dbReference type="InterPro" id="IPR016024">
    <property type="entry name" value="ARM-type_fold"/>
</dbReference>
<dbReference type="SUPFAM" id="SSF48371">
    <property type="entry name" value="ARM repeat"/>
    <property type="match status" value="1"/>
</dbReference>
<organism evidence="1 2">
    <name type="scientific">Massilia pinisoli</name>
    <dbReference type="NCBI Taxonomy" id="1772194"/>
    <lineage>
        <taxon>Bacteria</taxon>
        <taxon>Pseudomonadati</taxon>
        <taxon>Pseudomonadota</taxon>
        <taxon>Betaproteobacteria</taxon>
        <taxon>Burkholderiales</taxon>
        <taxon>Oxalobacteraceae</taxon>
        <taxon>Telluria group</taxon>
        <taxon>Massilia</taxon>
    </lineage>
</organism>
<dbReference type="Proteomes" id="UP001204151">
    <property type="component" value="Unassembled WGS sequence"/>
</dbReference>
<name>A0ABT1ZXD9_9BURK</name>